<protein>
    <recommendedName>
        <fullName evidence="4">DUF2630 family protein</fullName>
    </recommendedName>
</protein>
<name>A0A1H7SFE1_9ACTN</name>
<sequence>MFYHEVTRVFGMRDDEILTRISALVTEEHELRDKLSTGQVTSDDERARIKELEVSLDQCWDLLRQRRARRGAGEDPDGAAVRPPGEVENYRQ</sequence>
<evidence type="ECO:0000313" key="3">
    <source>
        <dbReference type="Proteomes" id="UP000198953"/>
    </source>
</evidence>
<feature type="region of interest" description="Disordered" evidence="1">
    <location>
        <begin position="68"/>
        <end position="92"/>
    </location>
</feature>
<accession>A0A1H7SFE1</accession>
<evidence type="ECO:0000313" key="2">
    <source>
        <dbReference type="EMBL" id="SEL70217.1"/>
    </source>
</evidence>
<dbReference type="InterPro" id="IPR020311">
    <property type="entry name" value="Uncharacterised_Rv0898c"/>
</dbReference>
<proteinExistence type="predicted"/>
<evidence type="ECO:0000256" key="1">
    <source>
        <dbReference type="SAM" id="MobiDB-lite"/>
    </source>
</evidence>
<dbReference type="AlphaFoldDB" id="A0A1H7SFE1"/>
<dbReference type="STRING" id="46177.SAMN05660976_03144"/>
<dbReference type="Proteomes" id="UP000198953">
    <property type="component" value="Unassembled WGS sequence"/>
</dbReference>
<evidence type="ECO:0008006" key="4">
    <source>
        <dbReference type="Google" id="ProtNLM"/>
    </source>
</evidence>
<dbReference type="EMBL" id="FOBF01000006">
    <property type="protein sequence ID" value="SEL70217.1"/>
    <property type="molecule type" value="Genomic_DNA"/>
</dbReference>
<dbReference type="Pfam" id="PF10944">
    <property type="entry name" value="DUF2630"/>
    <property type="match status" value="1"/>
</dbReference>
<gene>
    <name evidence="2" type="ORF">SAMN05660976_03144</name>
</gene>
<reference evidence="2 3" key="1">
    <citation type="submission" date="2016-10" db="EMBL/GenBank/DDBJ databases">
        <authorList>
            <person name="de Groot N.N."/>
        </authorList>
    </citation>
    <scope>NUCLEOTIDE SEQUENCE [LARGE SCALE GENOMIC DNA]</scope>
    <source>
        <strain evidence="2 3">DSM 43357</strain>
    </source>
</reference>
<keyword evidence="3" id="KW-1185">Reference proteome</keyword>
<organism evidence="2 3">
    <name type="scientific">Nonomuraea pusilla</name>
    <dbReference type="NCBI Taxonomy" id="46177"/>
    <lineage>
        <taxon>Bacteria</taxon>
        <taxon>Bacillati</taxon>
        <taxon>Actinomycetota</taxon>
        <taxon>Actinomycetes</taxon>
        <taxon>Streptosporangiales</taxon>
        <taxon>Streptosporangiaceae</taxon>
        <taxon>Nonomuraea</taxon>
    </lineage>
</organism>